<feature type="signal peptide" evidence="1">
    <location>
        <begin position="1"/>
        <end position="17"/>
    </location>
</feature>
<dbReference type="WBParaSite" id="ALUE_0002299101-mRNA-1">
    <property type="protein sequence ID" value="ALUE_0002299101-mRNA-1"/>
    <property type="gene ID" value="ALUE_0002299101"/>
</dbReference>
<evidence type="ECO:0000313" key="4">
    <source>
        <dbReference type="WBParaSite" id="ALUE_0002299101-mRNA-1"/>
    </source>
</evidence>
<dbReference type="InterPro" id="IPR016186">
    <property type="entry name" value="C-type_lectin-like/link_sf"/>
</dbReference>
<feature type="chain" id="PRO_5005657494" evidence="1">
    <location>
        <begin position="18"/>
        <end position="171"/>
    </location>
</feature>
<dbReference type="Proteomes" id="UP000036681">
    <property type="component" value="Unplaced"/>
</dbReference>
<dbReference type="SMART" id="SM00034">
    <property type="entry name" value="CLECT"/>
    <property type="match status" value="1"/>
</dbReference>
<keyword evidence="1" id="KW-0732">Signal</keyword>
<evidence type="ECO:0000256" key="1">
    <source>
        <dbReference type="SAM" id="SignalP"/>
    </source>
</evidence>
<evidence type="ECO:0000313" key="3">
    <source>
        <dbReference type="Proteomes" id="UP000036681"/>
    </source>
</evidence>
<keyword evidence="3" id="KW-1185">Reference proteome</keyword>
<sequence length="171" mass="18757">MQRSVASLLLCALFVTAKRCQNGWFTSPINRDLCFKFINSRGNFFLASEACQLLSSKANLATISNVFENAALRVIVNAAFALNFAEKPLAWIGLNDVAENGEWSWINGNYSTFSKWAPGYPKKTELNSLCVAMNSTTGLWVNKDCATSLPFFCSVGFINGVVSTPTMKSTL</sequence>
<name>A0A0M3IW63_ASCLU</name>
<proteinExistence type="predicted"/>
<dbReference type="CDD" id="cd00037">
    <property type="entry name" value="CLECT"/>
    <property type="match status" value="1"/>
</dbReference>
<dbReference type="Gene3D" id="3.10.100.10">
    <property type="entry name" value="Mannose-Binding Protein A, subunit A"/>
    <property type="match status" value="1"/>
</dbReference>
<evidence type="ECO:0000259" key="2">
    <source>
        <dbReference type="PROSITE" id="PS50041"/>
    </source>
</evidence>
<dbReference type="InterPro" id="IPR050111">
    <property type="entry name" value="C-type_lectin/snaclec_domain"/>
</dbReference>
<organism evidence="3 4">
    <name type="scientific">Ascaris lumbricoides</name>
    <name type="common">Giant roundworm</name>
    <dbReference type="NCBI Taxonomy" id="6252"/>
    <lineage>
        <taxon>Eukaryota</taxon>
        <taxon>Metazoa</taxon>
        <taxon>Ecdysozoa</taxon>
        <taxon>Nematoda</taxon>
        <taxon>Chromadorea</taxon>
        <taxon>Rhabditida</taxon>
        <taxon>Spirurina</taxon>
        <taxon>Ascaridomorpha</taxon>
        <taxon>Ascaridoidea</taxon>
        <taxon>Ascarididae</taxon>
        <taxon>Ascaris</taxon>
    </lineage>
</organism>
<dbReference type="InterPro" id="IPR001304">
    <property type="entry name" value="C-type_lectin-like"/>
</dbReference>
<dbReference type="SUPFAM" id="SSF56436">
    <property type="entry name" value="C-type lectin-like"/>
    <property type="match status" value="1"/>
</dbReference>
<reference evidence="4" key="1">
    <citation type="submission" date="2017-02" db="UniProtKB">
        <authorList>
            <consortium name="WormBaseParasite"/>
        </authorList>
    </citation>
    <scope>IDENTIFICATION</scope>
</reference>
<accession>A0A0M3IW63</accession>
<dbReference type="AlphaFoldDB" id="A0A0M3IW63"/>
<dbReference type="PANTHER" id="PTHR22803">
    <property type="entry name" value="MANNOSE, PHOSPHOLIPASE, LECTIN RECEPTOR RELATED"/>
    <property type="match status" value="1"/>
</dbReference>
<protein>
    <submittedName>
        <fullName evidence="4">C-type lectin domain-containing protein</fullName>
    </submittedName>
</protein>
<feature type="domain" description="C-type lectin" evidence="2">
    <location>
        <begin position="30"/>
        <end position="154"/>
    </location>
</feature>
<dbReference type="PROSITE" id="PS50041">
    <property type="entry name" value="C_TYPE_LECTIN_2"/>
    <property type="match status" value="1"/>
</dbReference>
<dbReference type="Pfam" id="PF00059">
    <property type="entry name" value="Lectin_C"/>
    <property type="match status" value="1"/>
</dbReference>
<dbReference type="InterPro" id="IPR016187">
    <property type="entry name" value="CTDL_fold"/>
</dbReference>